<evidence type="ECO:0000256" key="5">
    <source>
        <dbReference type="SAM" id="Phobius"/>
    </source>
</evidence>
<keyword evidence="3 5" id="KW-1133">Transmembrane helix</keyword>
<dbReference type="GO" id="GO:0016020">
    <property type="term" value="C:membrane"/>
    <property type="evidence" value="ECO:0007669"/>
    <property type="project" value="UniProtKB-SubCell"/>
</dbReference>
<dbReference type="InterPro" id="IPR007593">
    <property type="entry name" value="CD225/Dispanin_fam"/>
</dbReference>
<accession>A0A3B0TIV3</accession>
<dbReference type="PANTHER" id="PTHR14948">
    <property type="entry name" value="NG5"/>
    <property type="match status" value="1"/>
</dbReference>
<dbReference type="PANTHER" id="PTHR14948:SF25">
    <property type="entry name" value="DUF4190 DOMAIN-CONTAINING PROTEIN"/>
    <property type="match status" value="1"/>
</dbReference>
<organism evidence="6">
    <name type="scientific">hydrothermal vent metagenome</name>
    <dbReference type="NCBI Taxonomy" id="652676"/>
    <lineage>
        <taxon>unclassified sequences</taxon>
        <taxon>metagenomes</taxon>
        <taxon>ecological metagenomes</taxon>
    </lineage>
</organism>
<keyword evidence="2 5" id="KW-0812">Transmembrane</keyword>
<keyword evidence="4 5" id="KW-0472">Membrane</keyword>
<proteinExistence type="predicted"/>
<dbReference type="EMBL" id="UOEP01000088">
    <property type="protein sequence ID" value="VAW18605.1"/>
    <property type="molecule type" value="Genomic_DNA"/>
</dbReference>
<feature type="transmembrane region" description="Helical" evidence="5">
    <location>
        <begin position="13"/>
        <end position="39"/>
    </location>
</feature>
<reference evidence="6" key="1">
    <citation type="submission" date="2018-06" db="EMBL/GenBank/DDBJ databases">
        <authorList>
            <person name="Zhirakovskaya E."/>
        </authorList>
    </citation>
    <scope>NUCLEOTIDE SEQUENCE</scope>
</reference>
<evidence type="ECO:0000256" key="2">
    <source>
        <dbReference type="ARBA" id="ARBA00022692"/>
    </source>
</evidence>
<dbReference type="InterPro" id="IPR051423">
    <property type="entry name" value="CD225/Dispanin"/>
</dbReference>
<evidence type="ECO:0000313" key="6">
    <source>
        <dbReference type="EMBL" id="VAW18605.1"/>
    </source>
</evidence>
<evidence type="ECO:0000256" key="3">
    <source>
        <dbReference type="ARBA" id="ARBA00022989"/>
    </source>
</evidence>
<evidence type="ECO:0000256" key="4">
    <source>
        <dbReference type="ARBA" id="ARBA00023136"/>
    </source>
</evidence>
<comment type="subcellular location">
    <subcellularLocation>
        <location evidence="1">Membrane</location>
    </subcellularLocation>
</comment>
<evidence type="ECO:0008006" key="7">
    <source>
        <dbReference type="Google" id="ProtNLM"/>
    </source>
</evidence>
<name>A0A3B0TIV3_9ZZZZ</name>
<dbReference type="Pfam" id="PF04505">
    <property type="entry name" value="CD225"/>
    <property type="match status" value="1"/>
</dbReference>
<evidence type="ECO:0000256" key="1">
    <source>
        <dbReference type="ARBA" id="ARBA00004370"/>
    </source>
</evidence>
<dbReference type="AlphaFoldDB" id="A0A3B0TIV3"/>
<feature type="transmembrane region" description="Helical" evidence="5">
    <location>
        <begin position="60"/>
        <end position="90"/>
    </location>
</feature>
<gene>
    <name evidence="6" type="ORF">MNBD_BACTEROID01-2262</name>
</gene>
<sequence>MERIHPQGPPPNYLLWAILTTVLCCLPFGIVSIVFAAQVNSKWDAGDYEGADRASKNARTWAWVSFLVALAGMLIWFIMVALGITAGIWAGAFNF</sequence>
<protein>
    <recommendedName>
        <fullName evidence="7">CD225/dispanin family protein</fullName>
    </recommendedName>
</protein>